<dbReference type="SUPFAM" id="SSF88713">
    <property type="entry name" value="Glycoside hydrolase/deacetylase"/>
    <property type="match status" value="1"/>
</dbReference>
<keyword evidence="4" id="KW-0732">Signal</keyword>
<name>A0ABT4T460_9ACTN</name>
<dbReference type="InterPro" id="IPR002509">
    <property type="entry name" value="NODB_dom"/>
</dbReference>
<dbReference type="PANTHER" id="PTHR10587">
    <property type="entry name" value="GLYCOSYL TRANSFERASE-RELATED"/>
    <property type="match status" value="1"/>
</dbReference>
<dbReference type="CDD" id="cd10917">
    <property type="entry name" value="CE4_NodB_like_6s_7s"/>
    <property type="match status" value="1"/>
</dbReference>
<comment type="caution">
    <text evidence="6">The sequence shown here is derived from an EMBL/GenBank/DDBJ whole genome shotgun (WGS) entry which is preliminary data.</text>
</comment>
<keyword evidence="1" id="KW-0479">Metal-binding</keyword>
<organism evidence="6 7">
    <name type="scientific">Nonomuraea ferruginea</name>
    <dbReference type="NCBI Taxonomy" id="46174"/>
    <lineage>
        <taxon>Bacteria</taxon>
        <taxon>Bacillati</taxon>
        <taxon>Actinomycetota</taxon>
        <taxon>Actinomycetes</taxon>
        <taxon>Streptosporangiales</taxon>
        <taxon>Streptosporangiaceae</taxon>
        <taxon>Nonomuraea</taxon>
    </lineage>
</organism>
<evidence type="ECO:0000256" key="4">
    <source>
        <dbReference type="SAM" id="SignalP"/>
    </source>
</evidence>
<evidence type="ECO:0000259" key="5">
    <source>
        <dbReference type="PROSITE" id="PS51677"/>
    </source>
</evidence>
<feature type="domain" description="NodB homology" evidence="5">
    <location>
        <begin position="280"/>
        <end position="456"/>
    </location>
</feature>
<feature type="chain" id="PRO_5047491247" evidence="4">
    <location>
        <begin position="26"/>
        <end position="486"/>
    </location>
</feature>
<dbReference type="PANTHER" id="PTHR10587:SF133">
    <property type="entry name" value="CHITIN DEACETYLASE 1-RELATED"/>
    <property type="match status" value="1"/>
</dbReference>
<dbReference type="EMBL" id="JAPNUD010000092">
    <property type="protein sequence ID" value="MDA0644272.1"/>
    <property type="molecule type" value="Genomic_DNA"/>
</dbReference>
<dbReference type="Gene3D" id="3.20.20.370">
    <property type="entry name" value="Glycoside hydrolase/deacetylase"/>
    <property type="match status" value="1"/>
</dbReference>
<dbReference type="RefSeq" id="WP_271278318.1">
    <property type="nucleotide sequence ID" value="NZ_JAPNUD010000092.1"/>
</dbReference>
<feature type="signal peptide" evidence="4">
    <location>
        <begin position="1"/>
        <end position="25"/>
    </location>
</feature>
<sequence length="486" mass="52009">MAKSRSLGGIVLLALAASGCGLASATPQQQDTRVPADPTRIEFVDPAAVAGLAPRTVSGDDPVTRRVRISYPELDDAAPLNEKLRADARRRLREFRETARGLSRPELNVDWQLAAAGDAIGVRLRAGRSHGTGWDHATTTFWYDTNTRRAMDSTGLLNGSPALHEVARLVKAGLGDRGPEVDHGQVTPSRDRFDSMAFNAEGDLVVEFDDCELGPCSLGRLAVAVPADQAWPLLSDTGRRAQRAARLAGQQVAEPPAAAPSPAPAAASNRAGTVDCTEAKCIALTFEDGPGPETGRLLDTLREAGARATFFAVGSNAAREPGLLRRMSAEGHLVGNHSYAHRDLARLPSSKISDSLARTEDVVTATIGRRPTLVRAPYGSVSTELRNVAREQGLTLVGADLETFDWRDRDSAEIADRVVERAHRGAIVRLHDTRDTTVTAIPDILERLAGKGYTFVTVPELYGTAGMQAGQLYESGISPVRKQPLT</sequence>
<reference evidence="6 7" key="1">
    <citation type="submission" date="2022-11" db="EMBL/GenBank/DDBJ databases">
        <title>Nonomuraea corallina sp. nov., a new species of the genus Nonomuraea isolated from sea side sediment in Thai sea.</title>
        <authorList>
            <person name="Ngamcharungchit C."/>
            <person name="Matsumoto A."/>
            <person name="Suriyachadkun C."/>
            <person name="Panbangred W."/>
            <person name="Inahashi Y."/>
            <person name="Intra B."/>
        </authorList>
    </citation>
    <scope>NUCLEOTIDE SEQUENCE [LARGE SCALE GENOMIC DNA]</scope>
    <source>
        <strain evidence="6 7">DSM 43553</strain>
    </source>
</reference>
<dbReference type="Proteomes" id="UP001212498">
    <property type="component" value="Unassembled WGS sequence"/>
</dbReference>
<dbReference type="PROSITE" id="PS51677">
    <property type="entry name" value="NODB"/>
    <property type="match status" value="1"/>
</dbReference>
<evidence type="ECO:0000256" key="1">
    <source>
        <dbReference type="ARBA" id="ARBA00022723"/>
    </source>
</evidence>
<dbReference type="Pfam" id="PF01522">
    <property type="entry name" value="Polysacc_deac_1"/>
    <property type="match status" value="1"/>
</dbReference>
<feature type="region of interest" description="Disordered" evidence="3">
    <location>
        <begin position="246"/>
        <end position="270"/>
    </location>
</feature>
<keyword evidence="2" id="KW-0378">Hydrolase</keyword>
<evidence type="ECO:0000313" key="7">
    <source>
        <dbReference type="Proteomes" id="UP001212498"/>
    </source>
</evidence>
<dbReference type="InterPro" id="IPR011330">
    <property type="entry name" value="Glyco_hydro/deAcase_b/a-brl"/>
</dbReference>
<dbReference type="PROSITE" id="PS51257">
    <property type="entry name" value="PROKAR_LIPOPROTEIN"/>
    <property type="match status" value="1"/>
</dbReference>
<keyword evidence="7" id="KW-1185">Reference proteome</keyword>
<gene>
    <name evidence="6" type="ORF">OUY24_26885</name>
</gene>
<proteinExistence type="predicted"/>
<evidence type="ECO:0000313" key="6">
    <source>
        <dbReference type="EMBL" id="MDA0644272.1"/>
    </source>
</evidence>
<dbReference type="InterPro" id="IPR050248">
    <property type="entry name" value="Polysacc_deacetylase_ArnD"/>
</dbReference>
<evidence type="ECO:0000256" key="3">
    <source>
        <dbReference type="SAM" id="MobiDB-lite"/>
    </source>
</evidence>
<accession>A0ABT4T460</accession>
<protein>
    <submittedName>
        <fullName evidence="6">Polysaccharide deacetylase family protein</fullName>
    </submittedName>
</protein>
<evidence type="ECO:0000256" key="2">
    <source>
        <dbReference type="ARBA" id="ARBA00022801"/>
    </source>
</evidence>